<accession>A0A1B1TDC6</accession>
<feature type="compositionally biased region" description="Low complexity" evidence="1">
    <location>
        <begin position="78"/>
        <end position="87"/>
    </location>
</feature>
<organism evidence="2">
    <name type="scientific">uncultured Poseidoniia archaeon</name>
    <dbReference type="NCBI Taxonomy" id="1697135"/>
    <lineage>
        <taxon>Archaea</taxon>
        <taxon>Methanobacteriati</taxon>
        <taxon>Thermoplasmatota</taxon>
        <taxon>Candidatus Poseidoniia</taxon>
        <taxon>environmental samples</taxon>
    </lineage>
</organism>
<feature type="region of interest" description="Disordered" evidence="1">
    <location>
        <begin position="1"/>
        <end position="87"/>
    </location>
</feature>
<evidence type="ECO:0000313" key="2">
    <source>
        <dbReference type="EMBL" id="ANV80281.1"/>
    </source>
</evidence>
<reference evidence="2" key="2">
    <citation type="journal article" date="2015" name="ISME J.">
        <title>A new class of marine Euryarchaeota group II from the Mediterranean deep chlorophyll maximum.</title>
        <authorList>
            <person name="Martin-Cuadrado A.B."/>
            <person name="Garcia-Heredia I."/>
            <person name="Molto A.G."/>
            <person name="Lopez-Ubeda R."/>
            <person name="Kimes N."/>
            <person name="Lopez-Garcia P."/>
            <person name="Moreira D."/>
            <person name="Rodriguez-Valera F."/>
        </authorList>
    </citation>
    <scope>NUCLEOTIDE SEQUENCE</scope>
</reference>
<sequence length="251" mass="26454">MAVDHNSSRSNRGGVKDDGGSGVGIGDSSAKSGAVNHNSSRSNRGSGVKDDGGSGVGIGDGSAKSGAVDHNSTRSNKGTVSGGSSTQGLSTTLGILKTGFTLATVIVLVAAGADLYKMYSDNVDINLEDHVTDAIFQLNEDKSSITGEIGFDIPKMGYFDKSIKVLIHLTIDESDPVTENEFSFDYELGSGEKIYDKFELNDLDPVTKDKIEKEVPLDIEYTTTITILYLGVELAPTTSELGTKVTRMQTA</sequence>
<protein>
    <submittedName>
        <fullName evidence="2">Uncharacterized protein</fullName>
    </submittedName>
</protein>
<reference evidence="2" key="1">
    <citation type="submission" date="2014-11" db="EMBL/GenBank/DDBJ databases">
        <authorList>
            <person name="Zhu J."/>
            <person name="Qi W."/>
            <person name="Song R."/>
        </authorList>
    </citation>
    <scope>NUCLEOTIDE SEQUENCE</scope>
</reference>
<name>A0A1B1TDC6_9ARCH</name>
<evidence type="ECO:0000256" key="1">
    <source>
        <dbReference type="SAM" id="MobiDB-lite"/>
    </source>
</evidence>
<dbReference type="EMBL" id="KP211882">
    <property type="protein sequence ID" value="ANV80281.1"/>
    <property type="molecule type" value="Genomic_DNA"/>
</dbReference>
<proteinExistence type="predicted"/>
<dbReference type="AlphaFoldDB" id="A0A1B1TDC6"/>